<dbReference type="PANTHER" id="PTHR46686:SF2">
    <property type="entry name" value="GLYCOSYLTRANSFERASE"/>
    <property type="match status" value="1"/>
</dbReference>
<name>A0A7J6X8A2_THATH</name>
<dbReference type="Gene3D" id="3.40.50.2000">
    <property type="entry name" value="Glycogen Phosphorylase B"/>
    <property type="match status" value="3"/>
</dbReference>
<reference evidence="1 2" key="1">
    <citation type="submission" date="2020-06" db="EMBL/GenBank/DDBJ databases">
        <title>Transcriptomic and genomic resources for Thalictrum thalictroides and T. hernandezii: Facilitating candidate gene discovery in an emerging model plant lineage.</title>
        <authorList>
            <person name="Arias T."/>
            <person name="Riano-Pachon D.M."/>
            <person name="Di Stilio V.S."/>
        </authorList>
    </citation>
    <scope>NUCLEOTIDE SEQUENCE [LARGE SCALE GENOMIC DNA]</scope>
    <source>
        <strain evidence="2">cv. WT478/WT964</strain>
        <tissue evidence="1">Leaves</tissue>
    </source>
</reference>
<dbReference type="Proteomes" id="UP000554482">
    <property type="component" value="Unassembled WGS sequence"/>
</dbReference>
<accession>A0A7J6X8A2</accession>
<dbReference type="EMBL" id="JABWDY010005252">
    <property type="protein sequence ID" value="KAF5204592.1"/>
    <property type="molecule type" value="Genomic_DNA"/>
</dbReference>
<organism evidence="1 2">
    <name type="scientific">Thalictrum thalictroides</name>
    <name type="common">Rue-anemone</name>
    <name type="synonym">Anemone thalictroides</name>
    <dbReference type="NCBI Taxonomy" id="46969"/>
    <lineage>
        <taxon>Eukaryota</taxon>
        <taxon>Viridiplantae</taxon>
        <taxon>Streptophyta</taxon>
        <taxon>Embryophyta</taxon>
        <taxon>Tracheophyta</taxon>
        <taxon>Spermatophyta</taxon>
        <taxon>Magnoliopsida</taxon>
        <taxon>Ranunculales</taxon>
        <taxon>Ranunculaceae</taxon>
        <taxon>Thalictroideae</taxon>
        <taxon>Thalictrum</taxon>
    </lineage>
</organism>
<dbReference type="AlphaFoldDB" id="A0A7J6X8A2"/>
<evidence type="ECO:0000313" key="1">
    <source>
        <dbReference type="EMBL" id="KAF5204592.1"/>
    </source>
</evidence>
<sequence length="175" mass="19836">MERHAWTLYTALADRGHEIHVFTVPSDRRSHTDIHDGNLHVHFAANDHGSVNCSLVFEIFHKENNGRSFDYVHTESVSLPHWRAKMAPNVAVTWHGICNSAGEVLTNIYQLPRKNVHVILNGVDETKFLYDQDAGARFRKQHGVPNNASVVLGVAGQLVRDKGHPLLYELRPSYR</sequence>
<protein>
    <submittedName>
        <fullName evidence="1">Udp-glycosyltransferase superfamily protein</fullName>
    </submittedName>
</protein>
<keyword evidence="1" id="KW-0808">Transferase</keyword>
<dbReference type="PANTHER" id="PTHR46686">
    <property type="entry name" value="GLYCOSYLTRANSFERASE"/>
    <property type="match status" value="1"/>
</dbReference>
<gene>
    <name evidence="1" type="ORF">FRX31_005820</name>
</gene>
<comment type="caution">
    <text evidence="1">The sequence shown here is derived from an EMBL/GenBank/DDBJ whole genome shotgun (WGS) entry which is preliminary data.</text>
</comment>
<proteinExistence type="predicted"/>
<dbReference type="GO" id="GO:0016740">
    <property type="term" value="F:transferase activity"/>
    <property type="evidence" value="ECO:0007669"/>
    <property type="project" value="UniProtKB-KW"/>
</dbReference>
<evidence type="ECO:0000313" key="2">
    <source>
        <dbReference type="Proteomes" id="UP000554482"/>
    </source>
</evidence>
<keyword evidence="2" id="KW-1185">Reference proteome</keyword>
<dbReference type="OrthoDB" id="734129at2759"/>
<dbReference type="SUPFAM" id="SSF53756">
    <property type="entry name" value="UDP-Glycosyltransferase/glycogen phosphorylase"/>
    <property type="match status" value="1"/>
</dbReference>